<feature type="compositionally biased region" description="Basic and acidic residues" evidence="1">
    <location>
        <begin position="13"/>
        <end position="22"/>
    </location>
</feature>
<keyword evidence="3" id="KW-1185">Reference proteome</keyword>
<evidence type="ECO:0000256" key="1">
    <source>
        <dbReference type="SAM" id="MobiDB-lite"/>
    </source>
</evidence>
<sequence>MSSTLGVDAVDTDATRGDDASPPRDSNGYHICYRECKDGTPCRRITNVPWLACHVHFDQPPMLLESE</sequence>
<dbReference type="EMBL" id="FODV01000004">
    <property type="protein sequence ID" value="SEO67745.1"/>
    <property type="molecule type" value="Genomic_DNA"/>
</dbReference>
<organism evidence="2 3">
    <name type="scientific">Halogranum amylolyticum</name>
    <dbReference type="NCBI Taxonomy" id="660520"/>
    <lineage>
        <taxon>Archaea</taxon>
        <taxon>Methanobacteriati</taxon>
        <taxon>Methanobacteriota</taxon>
        <taxon>Stenosarchaea group</taxon>
        <taxon>Halobacteria</taxon>
        <taxon>Halobacteriales</taxon>
        <taxon>Haloferacaceae</taxon>
    </lineage>
</organism>
<dbReference type="AlphaFoldDB" id="A0A1H8RN02"/>
<evidence type="ECO:0000313" key="2">
    <source>
        <dbReference type="EMBL" id="SEO67745.1"/>
    </source>
</evidence>
<gene>
    <name evidence="2" type="ORF">SAMN04487948_104128</name>
</gene>
<reference evidence="3" key="1">
    <citation type="submission" date="2016-10" db="EMBL/GenBank/DDBJ databases">
        <authorList>
            <person name="Varghese N."/>
            <person name="Submissions S."/>
        </authorList>
    </citation>
    <scope>NUCLEOTIDE SEQUENCE [LARGE SCALE GENOMIC DNA]</scope>
    <source>
        <strain evidence="3">CGMCC 1.10121</strain>
    </source>
</reference>
<protein>
    <submittedName>
        <fullName evidence="2">Uncharacterized protein</fullName>
    </submittedName>
</protein>
<dbReference type="Proteomes" id="UP000199126">
    <property type="component" value="Unassembled WGS sequence"/>
</dbReference>
<name>A0A1H8RN02_9EURY</name>
<evidence type="ECO:0000313" key="3">
    <source>
        <dbReference type="Proteomes" id="UP000199126"/>
    </source>
</evidence>
<dbReference type="RefSeq" id="WP_089823296.1">
    <property type="nucleotide sequence ID" value="NZ_FODV01000004.1"/>
</dbReference>
<feature type="region of interest" description="Disordered" evidence="1">
    <location>
        <begin position="1"/>
        <end position="25"/>
    </location>
</feature>
<accession>A0A1H8RN02</accession>
<proteinExistence type="predicted"/>
<dbReference type="OrthoDB" id="263719at2157"/>